<organism evidence="5 6">
    <name type="scientific">Theropithecus gelada</name>
    <name type="common">Gelada baboon</name>
    <dbReference type="NCBI Taxonomy" id="9565"/>
    <lineage>
        <taxon>Eukaryota</taxon>
        <taxon>Metazoa</taxon>
        <taxon>Chordata</taxon>
        <taxon>Craniata</taxon>
        <taxon>Vertebrata</taxon>
        <taxon>Euteleostomi</taxon>
        <taxon>Mammalia</taxon>
        <taxon>Eutheria</taxon>
        <taxon>Euarchontoglires</taxon>
        <taxon>Primates</taxon>
        <taxon>Haplorrhini</taxon>
        <taxon>Catarrhini</taxon>
        <taxon>Cercopithecidae</taxon>
        <taxon>Cercopithecinae</taxon>
        <taxon>Theropithecus</taxon>
    </lineage>
</organism>
<dbReference type="GO" id="GO:0005840">
    <property type="term" value="C:ribosome"/>
    <property type="evidence" value="ECO:0007669"/>
    <property type="project" value="UniProtKB-KW"/>
</dbReference>
<keyword evidence="6" id="KW-1185">Reference proteome</keyword>
<dbReference type="Proteomes" id="UP000694411">
    <property type="component" value="Chromosome 11"/>
</dbReference>
<proteinExistence type="predicted"/>
<evidence type="ECO:0000313" key="5">
    <source>
        <dbReference type="Ensembl" id="ENSTGEP00000025507.1"/>
    </source>
</evidence>
<accession>A0A8D2FU77</accession>
<reference evidence="5" key="1">
    <citation type="submission" date="2018-05" db="EMBL/GenBank/DDBJ databases">
        <title>Whole genome of Theropithecus gelada.</title>
        <authorList>
            <person name="Chiou K.L."/>
            <person name="Snyder-Mackler N."/>
        </authorList>
    </citation>
    <scope>NUCLEOTIDE SEQUENCE [LARGE SCALE GENOMIC DNA]</scope>
</reference>
<keyword evidence="4" id="KW-0687">Ribonucleoprotein</keyword>
<name>A0A8D2FU77_THEGE</name>
<dbReference type="InterPro" id="IPR036249">
    <property type="entry name" value="Thioredoxin-like_sf"/>
</dbReference>
<evidence type="ECO:0000256" key="1">
    <source>
        <dbReference type="ARBA" id="ARBA00004173"/>
    </source>
</evidence>
<dbReference type="GO" id="GO:0005739">
    <property type="term" value="C:mitochondrion"/>
    <property type="evidence" value="ECO:0007669"/>
    <property type="project" value="UniProtKB-SubCell"/>
</dbReference>
<dbReference type="InterPro" id="IPR040049">
    <property type="entry name" value="Ribosomal_mS25/mL61"/>
</dbReference>
<sequence>MPMNNHIWRTNQGDVVVFRELVKVITVNYNTPGQLGEGTRKFQDPISNKQTNNPWMQIMMFENTIPSPFLQFYLYYEEQVLVDIEIKMNKEIMEHIKKIMGKNEDTRKESRRKSSSLTHLVLAFKVVLMGIYP</sequence>
<comment type="subcellular location">
    <subcellularLocation>
        <location evidence="1">Mitochondrion</location>
    </subcellularLocation>
</comment>
<dbReference type="GO" id="GO:1990904">
    <property type="term" value="C:ribonucleoprotein complex"/>
    <property type="evidence" value="ECO:0007669"/>
    <property type="project" value="UniProtKB-KW"/>
</dbReference>
<dbReference type="SUPFAM" id="SSF52833">
    <property type="entry name" value="Thioredoxin-like"/>
    <property type="match status" value="1"/>
</dbReference>
<reference evidence="5" key="3">
    <citation type="submission" date="2025-09" db="UniProtKB">
        <authorList>
            <consortium name="Ensembl"/>
        </authorList>
    </citation>
    <scope>IDENTIFICATION</scope>
</reference>
<dbReference type="PANTHER" id="PTHR13274:SF2">
    <property type="entry name" value="SMALL RIBOSOMAL SUBUNIT PROTEIN MS25"/>
    <property type="match status" value="1"/>
</dbReference>
<dbReference type="PANTHER" id="PTHR13274">
    <property type="entry name" value="MITOCHONDRIAL RIBOSOMAL PROTEIN S25"/>
    <property type="match status" value="1"/>
</dbReference>
<evidence type="ECO:0000256" key="3">
    <source>
        <dbReference type="ARBA" id="ARBA00023128"/>
    </source>
</evidence>
<evidence type="ECO:0000256" key="2">
    <source>
        <dbReference type="ARBA" id="ARBA00022980"/>
    </source>
</evidence>
<protein>
    <submittedName>
        <fullName evidence="5">Uncharacterized protein</fullName>
    </submittedName>
</protein>
<dbReference type="GO" id="GO:0003735">
    <property type="term" value="F:structural constituent of ribosome"/>
    <property type="evidence" value="ECO:0007669"/>
    <property type="project" value="InterPro"/>
</dbReference>
<evidence type="ECO:0000256" key="4">
    <source>
        <dbReference type="ARBA" id="ARBA00023274"/>
    </source>
</evidence>
<dbReference type="AlphaFoldDB" id="A0A8D2FU77"/>
<keyword evidence="2" id="KW-0689">Ribosomal protein</keyword>
<evidence type="ECO:0000313" key="6">
    <source>
        <dbReference type="Proteomes" id="UP000694411"/>
    </source>
</evidence>
<reference evidence="5" key="2">
    <citation type="submission" date="2025-08" db="UniProtKB">
        <authorList>
            <consortium name="Ensembl"/>
        </authorList>
    </citation>
    <scope>IDENTIFICATION</scope>
</reference>
<keyword evidence="3" id="KW-0496">Mitochondrion</keyword>
<dbReference type="Ensembl" id="ENSTGET00000030357.1">
    <property type="protein sequence ID" value="ENSTGEP00000025507.1"/>
    <property type="gene ID" value="ENSTGEG00000020542.1"/>
</dbReference>